<dbReference type="Proteomes" id="UP001528823">
    <property type="component" value="Unassembled WGS sequence"/>
</dbReference>
<evidence type="ECO:0000313" key="2">
    <source>
        <dbReference type="Proteomes" id="UP001528823"/>
    </source>
</evidence>
<gene>
    <name evidence="1" type="ORF">ORQ98_13940</name>
</gene>
<keyword evidence="2" id="KW-1185">Reference proteome</keyword>
<proteinExistence type="predicted"/>
<reference evidence="1 2" key="1">
    <citation type="submission" date="2022-11" db="EMBL/GenBank/DDBJ databases">
        <title>Spartinivicinus poritis sp. nov., isolated from scleractinian coral Porites lutea.</title>
        <authorList>
            <person name="Zhang G."/>
            <person name="Cai L."/>
            <person name="Wei Q."/>
        </authorList>
    </citation>
    <scope>NUCLEOTIDE SEQUENCE [LARGE SCALE GENOMIC DNA]</scope>
    <source>
        <strain evidence="1 2">A2-2</strain>
    </source>
</reference>
<evidence type="ECO:0000313" key="1">
    <source>
        <dbReference type="EMBL" id="MDE1463065.1"/>
    </source>
</evidence>
<comment type="caution">
    <text evidence="1">The sequence shown here is derived from an EMBL/GenBank/DDBJ whole genome shotgun (WGS) entry which is preliminary data.</text>
</comment>
<protein>
    <submittedName>
        <fullName evidence="1">Uncharacterized protein</fullName>
    </submittedName>
</protein>
<dbReference type="EMBL" id="JAPMOU010000016">
    <property type="protein sequence ID" value="MDE1463065.1"/>
    <property type="molecule type" value="Genomic_DNA"/>
</dbReference>
<sequence>MNSKPKLAARYVKSEIDNVVGILSLPYAYFLAYKLAKEEKNLVGK</sequence>
<name>A0ABT5UA70_9GAMM</name>
<accession>A0ABT5UA70</accession>
<dbReference type="RefSeq" id="WP_274689411.1">
    <property type="nucleotide sequence ID" value="NZ_JAPMOU010000016.1"/>
</dbReference>
<organism evidence="1 2">
    <name type="scientific">Spartinivicinus poritis</name>
    <dbReference type="NCBI Taxonomy" id="2994640"/>
    <lineage>
        <taxon>Bacteria</taxon>
        <taxon>Pseudomonadati</taxon>
        <taxon>Pseudomonadota</taxon>
        <taxon>Gammaproteobacteria</taxon>
        <taxon>Oceanospirillales</taxon>
        <taxon>Zooshikellaceae</taxon>
        <taxon>Spartinivicinus</taxon>
    </lineage>
</organism>